<dbReference type="EC" id="3.6.4.13" evidence="7"/>
<dbReference type="GO" id="GO:0010468">
    <property type="term" value="P:regulation of gene expression"/>
    <property type="evidence" value="ECO:0007669"/>
    <property type="project" value="UniProtKB-ARBA"/>
</dbReference>
<dbReference type="PROSITE" id="PS00039">
    <property type="entry name" value="DEAD_ATP_HELICASE"/>
    <property type="match status" value="1"/>
</dbReference>
<feature type="domain" description="Helicase ATP-binding" evidence="9">
    <location>
        <begin position="52"/>
        <end position="226"/>
    </location>
</feature>
<dbReference type="Pfam" id="PF00271">
    <property type="entry name" value="Helicase_C"/>
    <property type="match status" value="1"/>
</dbReference>
<evidence type="ECO:0000256" key="7">
    <source>
        <dbReference type="RuleBase" id="RU365068"/>
    </source>
</evidence>
<feature type="domain" description="Helicase C-terminal" evidence="10">
    <location>
        <begin position="277"/>
        <end position="442"/>
    </location>
</feature>
<dbReference type="CDD" id="cd18787">
    <property type="entry name" value="SF2_C_DEAD"/>
    <property type="match status" value="1"/>
</dbReference>
<feature type="short sequence motif" description="Q motif" evidence="6">
    <location>
        <begin position="21"/>
        <end position="49"/>
    </location>
</feature>
<dbReference type="PROSITE" id="PS51195">
    <property type="entry name" value="Q_MOTIF"/>
    <property type="match status" value="1"/>
</dbReference>
<comment type="function">
    <text evidence="7">RNA helicase.</text>
</comment>
<dbReference type="GO" id="GO:0003723">
    <property type="term" value="F:RNA binding"/>
    <property type="evidence" value="ECO:0007669"/>
    <property type="project" value="UniProtKB-UniRule"/>
</dbReference>
<evidence type="ECO:0000256" key="2">
    <source>
        <dbReference type="ARBA" id="ARBA00022801"/>
    </source>
</evidence>
<dbReference type="GO" id="GO:0005524">
    <property type="term" value="F:ATP binding"/>
    <property type="evidence" value="ECO:0007669"/>
    <property type="project" value="UniProtKB-UniRule"/>
</dbReference>
<dbReference type="CDD" id="cd17941">
    <property type="entry name" value="DEADc_DDX10"/>
    <property type="match status" value="1"/>
</dbReference>
<protein>
    <recommendedName>
        <fullName evidence="7">ATP-dependent RNA helicase</fullName>
        <ecNumber evidence="7">3.6.4.13</ecNumber>
    </recommendedName>
</protein>
<feature type="compositionally biased region" description="Basic and acidic residues" evidence="8">
    <location>
        <begin position="760"/>
        <end position="774"/>
    </location>
</feature>
<evidence type="ECO:0000259" key="9">
    <source>
        <dbReference type="PROSITE" id="PS51192"/>
    </source>
</evidence>
<evidence type="ECO:0000256" key="1">
    <source>
        <dbReference type="ARBA" id="ARBA00022741"/>
    </source>
</evidence>
<name>A0A7R9H623_TIMCR</name>
<comment type="similarity">
    <text evidence="7">Belongs to the DEAD box helicase family.</text>
</comment>
<reference evidence="12" key="1">
    <citation type="submission" date="2020-11" db="EMBL/GenBank/DDBJ databases">
        <authorList>
            <person name="Tran Van P."/>
        </authorList>
    </citation>
    <scope>NUCLEOTIDE SEQUENCE</scope>
</reference>
<evidence type="ECO:0000256" key="4">
    <source>
        <dbReference type="ARBA" id="ARBA00022840"/>
    </source>
</evidence>
<dbReference type="InterPro" id="IPR001650">
    <property type="entry name" value="Helicase_C-like"/>
</dbReference>
<dbReference type="SUPFAM" id="SSF52540">
    <property type="entry name" value="P-loop containing nucleoside triphosphate hydrolases"/>
    <property type="match status" value="1"/>
</dbReference>
<dbReference type="GO" id="GO:0003724">
    <property type="term" value="F:RNA helicase activity"/>
    <property type="evidence" value="ECO:0007669"/>
    <property type="project" value="UniProtKB-EC"/>
</dbReference>
<dbReference type="PROSITE" id="PS51192">
    <property type="entry name" value="HELICASE_ATP_BIND_1"/>
    <property type="match status" value="1"/>
</dbReference>
<feature type="region of interest" description="Disordered" evidence="8">
    <location>
        <begin position="726"/>
        <end position="838"/>
    </location>
</feature>
<dbReference type="Pfam" id="PF00270">
    <property type="entry name" value="DEAD"/>
    <property type="match status" value="1"/>
</dbReference>
<dbReference type="InterPro" id="IPR000629">
    <property type="entry name" value="RNA-helicase_DEAD-box_CS"/>
</dbReference>
<keyword evidence="5 7" id="KW-0694">RNA-binding</keyword>
<evidence type="ECO:0000313" key="12">
    <source>
        <dbReference type="EMBL" id="CAD7407344.1"/>
    </source>
</evidence>
<evidence type="ECO:0000256" key="5">
    <source>
        <dbReference type="ARBA" id="ARBA00022884"/>
    </source>
</evidence>
<sequence>MEIVRKEAGILYTTINISSVKLFKDLPLSEPTLKGLNACNYNELTDIQRESIGLSLRGCDILGAAKTGSGKTLAFLVPLLEKLYIKQWDRCAGIGALVITPTRELAYQIFETLKLVGTHHDFSAALLIGGKDLKFEKTRIHKCNILICTPGRLLQHMEENPHFDCSYIQILVLDEADRILDLGFQTTVDSILDNLPASRQTLLFSATQTKSQELVSCYNDSPRSQDMISCHDVSPKGREMITCLIYTRSVRDLARLSLQDPMYVSVHEHAQHSTPEGLQQSYVVCALEEKLSVLWSFIKMHLKQKILVFMATCKQVKYHYEMFCRLRPGTTLLALYGSLHQLRRMAIYESFCRKSNAVLFATDIAARGLDFPAVDWVVQLDCPEDAHTYIHRVGRTARYQLGGESFLVLLPSEEQGMVEQMSDSKIPITKIKINPNKLQNPVRKMEALLARDPNLKASAQRAFVTYAKSVFLMKNKQVFNVGALDTDAYSKSLGLALPPRIRFLRSLDKRREQLPVVTDKEDSTADSSSEEDILCVKRWDHELTTEPEPEPVSKTSKVVSRAAVAKKILKKKIIANRKTLYDEEGQVLASSHLTFEIKRLDLLIFIFNCFQSVAGFSLFNIDKQKIGKVIASTKLGVLQAVVNKGKDKLSELARQYELSEEAGLDVVAAKLAVVNKGKDKLSELARQYELSEEAGLDVVAAKLVLREEDKFDKQLFRDRVKEKHREEKRRLRKAAGREDDDKDNGVVLKGSAISGDDSSIEERSDQDESSKEECSEQDDSSDEEQIKQDDSSNEDCSRQDDDKGMEQFHRILSSKRLSTPGTSEAKRRRRDMSLSLGEEEELALRLLGNN</sequence>
<dbReference type="InterPro" id="IPR014014">
    <property type="entry name" value="RNA_helicase_DEAD_Q_motif"/>
</dbReference>
<dbReference type="EMBL" id="OC320143">
    <property type="protein sequence ID" value="CAD7407344.1"/>
    <property type="molecule type" value="Genomic_DNA"/>
</dbReference>
<feature type="compositionally biased region" description="Basic and acidic residues" evidence="8">
    <location>
        <begin position="726"/>
        <end position="739"/>
    </location>
</feature>
<comment type="domain">
    <text evidence="7">The Q motif is unique to and characteristic of the DEAD box family of RNA helicases and controls ATP binding and hydrolysis.</text>
</comment>
<dbReference type="AlphaFoldDB" id="A0A7R9H623"/>
<accession>A0A7R9H623</accession>
<gene>
    <name evidence="12" type="ORF">TCEB3V08_LOCUS8984</name>
</gene>
<keyword evidence="2 7" id="KW-0378">Hydrolase</keyword>
<evidence type="ECO:0000256" key="3">
    <source>
        <dbReference type="ARBA" id="ARBA00022806"/>
    </source>
</evidence>
<evidence type="ECO:0000259" key="10">
    <source>
        <dbReference type="PROSITE" id="PS51194"/>
    </source>
</evidence>
<dbReference type="GO" id="GO:0016787">
    <property type="term" value="F:hydrolase activity"/>
    <property type="evidence" value="ECO:0007669"/>
    <property type="project" value="UniProtKB-KW"/>
</dbReference>
<keyword evidence="4 7" id="KW-0067">ATP-binding</keyword>
<dbReference type="Pfam" id="PF13959">
    <property type="entry name" value="CTE_SPB4"/>
    <property type="match status" value="1"/>
</dbReference>
<feature type="domain" description="DEAD-box RNA helicase Q" evidence="11">
    <location>
        <begin position="21"/>
        <end position="49"/>
    </location>
</feature>
<feature type="compositionally biased region" description="Basic and acidic residues" evidence="8">
    <location>
        <begin position="784"/>
        <end position="809"/>
    </location>
</feature>
<organism evidence="12">
    <name type="scientific">Timema cristinae</name>
    <name type="common">Walking stick</name>
    <dbReference type="NCBI Taxonomy" id="61476"/>
    <lineage>
        <taxon>Eukaryota</taxon>
        <taxon>Metazoa</taxon>
        <taxon>Ecdysozoa</taxon>
        <taxon>Arthropoda</taxon>
        <taxon>Hexapoda</taxon>
        <taxon>Insecta</taxon>
        <taxon>Pterygota</taxon>
        <taxon>Neoptera</taxon>
        <taxon>Polyneoptera</taxon>
        <taxon>Phasmatodea</taxon>
        <taxon>Timematodea</taxon>
        <taxon>Timematoidea</taxon>
        <taxon>Timematidae</taxon>
        <taxon>Timema</taxon>
    </lineage>
</organism>
<keyword evidence="3 7" id="KW-0347">Helicase</keyword>
<dbReference type="InterPro" id="IPR027417">
    <property type="entry name" value="P-loop_NTPase"/>
</dbReference>
<dbReference type="SMART" id="SM00487">
    <property type="entry name" value="DEXDc"/>
    <property type="match status" value="1"/>
</dbReference>
<evidence type="ECO:0000256" key="8">
    <source>
        <dbReference type="SAM" id="MobiDB-lite"/>
    </source>
</evidence>
<dbReference type="PROSITE" id="PS51194">
    <property type="entry name" value="HELICASE_CTER"/>
    <property type="match status" value="1"/>
</dbReference>
<dbReference type="InterPro" id="IPR014001">
    <property type="entry name" value="Helicase_ATP-bd"/>
</dbReference>
<dbReference type="SMART" id="SM00490">
    <property type="entry name" value="HELICc"/>
    <property type="match status" value="1"/>
</dbReference>
<dbReference type="Gene3D" id="3.40.50.300">
    <property type="entry name" value="P-loop containing nucleotide triphosphate hydrolases"/>
    <property type="match status" value="2"/>
</dbReference>
<dbReference type="InterPro" id="IPR011545">
    <property type="entry name" value="DEAD/DEAH_box_helicase_dom"/>
</dbReference>
<evidence type="ECO:0000256" key="6">
    <source>
        <dbReference type="PROSITE-ProRule" id="PRU00552"/>
    </source>
</evidence>
<keyword evidence="1 7" id="KW-0547">Nucleotide-binding</keyword>
<dbReference type="InterPro" id="IPR025313">
    <property type="entry name" value="SPB4-like_CTE"/>
</dbReference>
<proteinExistence type="inferred from homology"/>
<comment type="catalytic activity">
    <reaction evidence="7">
        <text>ATP + H2O = ADP + phosphate + H(+)</text>
        <dbReference type="Rhea" id="RHEA:13065"/>
        <dbReference type="ChEBI" id="CHEBI:15377"/>
        <dbReference type="ChEBI" id="CHEBI:15378"/>
        <dbReference type="ChEBI" id="CHEBI:30616"/>
        <dbReference type="ChEBI" id="CHEBI:43474"/>
        <dbReference type="ChEBI" id="CHEBI:456216"/>
        <dbReference type="EC" id="3.6.4.13"/>
    </reaction>
</comment>
<evidence type="ECO:0000259" key="11">
    <source>
        <dbReference type="PROSITE" id="PS51195"/>
    </source>
</evidence>
<dbReference type="PANTHER" id="PTHR24031">
    <property type="entry name" value="RNA HELICASE"/>
    <property type="match status" value="1"/>
</dbReference>
<dbReference type="SMART" id="SM01178">
    <property type="entry name" value="DUF4217"/>
    <property type="match status" value="1"/>
</dbReference>